<feature type="region of interest" description="Disordered" evidence="1">
    <location>
        <begin position="33"/>
        <end position="61"/>
    </location>
</feature>
<proteinExistence type="predicted"/>
<dbReference type="AlphaFoldDB" id="A0A0U5CEN3"/>
<evidence type="ECO:0000313" key="2">
    <source>
        <dbReference type="EMBL" id="BAU31634.1"/>
    </source>
</evidence>
<dbReference type="Proteomes" id="UP000218965">
    <property type="component" value="Chromosome"/>
</dbReference>
<organism evidence="2 3">
    <name type="scientific">Microcella alkaliphila</name>
    <dbReference type="NCBI Taxonomy" id="279828"/>
    <lineage>
        <taxon>Bacteria</taxon>
        <taxon>Bacillati</taxon>
        <taxon>Actinomycetota</taxon>
        <taxon>Actinomycetes</taxon>
        <taxon>Micrococcales</taxon>
        <taxon>Microbacteriaceae</taxon>
        <taxon>Microcella</taxon>
    </lineage>
</organism>
<reference evidence="2 3" key="2">
    <citation type="submission" date="2016-01" db="EMBL/GenBank/DDBJ databases">
        <title>Microcella alkaliphila JAM AC0309 whole genome shotgun sequence.</title>
        <authorList>
            <person name="Kurata A."/>
            <person name="Hirose Y."/>
            <person name="Kishimoto N."/>
            <person name="Kobayashi T."/>
        </authorList>
    </citation>
    <scope>NUCLEOTIDE SEQUENCE [LARGE SCALE GENOMIC DNA]</scope>
    <source>
        <strain evidence="2 3">JAM AC0309</strain>
    </source>
</reference>
<name>A0A0U5CEN3_9MICO</name>
<dbReference type="EMBL" id="AP017315">
    <property type="protein sequence ID" value="BAU31634.1"/>
    <property type="molecule type" value="Genomic_DNA"/>
</dbReference>
<gene>
    <name evidence="2" type="ORF">MalAC0309_0766</name>
</gene>
<reference evidence="3" key="1">
    <citation type="submission" date="2015-12" db="EMBL/GenBank/DDBJ databases">
        <authorList>
            <person name="Shamseldin A."/>
            <person name="Moawad H."/>
            <person name="Abd El-Rahim W.M."/>
            <person name="Sadowsky M.J."/>
        </authorList>
    </citation>
    <scope>NUCLEOTIDE SEQUENCE [LARGE SCALE GENOMIC DNA]</scope>
    <source>
        <strain evidence="3">JAM AC0309</strain>
    </source>
</reference>
<evidence type="ECO:0000256" key="1">
    <source>
        <dbReference type="SAM" id="MobiDB-lite"/>
    </source>
</evidence>
<dbReference type="KEGG" id="malk:MalAC0309_0766"/>
<evidence type="ECO:0000313" key="3">
    <source>
        <dbReference type="Proteomes" id="UP000218965"/>
    </source>
</evidence>
<sequence length="61" mass="6675">MGAASVDSVMASTLGVRGEACLRLWSDSRIPRLTRTAEPRDWPQHPVPSAAARDLRDVSQE</sequence>
<accession>A0A0U5CEN3</accession>
<protein>
    <submittedName>
        <fullName evidence="2">Uncharacterized protein</fullName>
    </submittedName>
</protein>